<keyword evidence="3" id="KW-1185">Reference proteome</keyword>
<dbReference type="Pfam" id="PF13425">
    <property type="entry name" value="O-antigen_lig"/>
    <property type="match status" value="1"/>
</dbReference>
<accession>A0A252F515</accession>
<feature type="transmembrane region" description="Helical" evidence="1">
    <location>
        <begin position="101"/>
        <end position="124"/>
    </location>
</feature>
<feature type="transmembrane region" description="Helical" evidence="1">
    <location>
        <begin position="482"/>
        <end position="497"/>
    </location>
</feature>
<feature type="transmembrane region" description="Helical" evidence="1">
    <location>
        <begin position="228"/>
        <end position="245"/>
    </location>
</feature>
<feature type="transmembrane region" description="Helical" evidence="1">
    <location>
        <begin position="275"/>
        <end position="292"/>
    </location>
</feature>
<evidence type="ECO:0008006" key="4">
    <source>
        <dbReference type="Google" id="ProtNLM"/>
    </source>
</evidence>
<name>A0A252F515_9FIRM</name>
<keyword evidence="1" id="KW-0472">Membrane</keyword>
<organism evidence="2 3">
    <name type="scientific">Butyricicoccus porcorum</name>
    <dbReference type="NCBI Taxonomy" id="1945634"/>
    <lineage>
        <taxon>Bacteria</taxon>
        <taxon>Bacillati</taxon>
        <taxon>Bacillota</taxon>
        <taxon>Clostridia</taxon>
        <taxon>Eubacteriales</taxon>
        <taxon>Butyricicoccaceae</taxon>
        <taxon>Butyricicoccus</taxon>
    </lineage>
</organism>
<feature type="transmembrane region" description="Helical" evidence="1">
    <location>
        <begin position="197"/>
        <end position="219"/>
    </location>
</feature>
<evidence type="ECO:0000313" key="3">
    <source>
        <dbReference type="Proteomes" id="UP000194903"/>
    </source>
</evidence>
<feature type="transmembrane region" description="Helical" evidence="1">
    <location>
        <begin position="251"/>
        <end position="268"/>
    </location>
</feature>
<evidence type="ECO:0000313" key="2">
    <source>
        <dbReference type="EMBL" id="OUM20857.1"/>
    </source>
</evidence>
<protein>
    <recommendedName>
        <fullName evidence="4">O-antigen ligase family protein</fullName>
    </recommendedName>
</protein>
<comment type="caution">
    <text evidence="2">The sequence shown here is derived from an EMBL/GenBank/DDBJ whole genome shotgun (WGS) entry which is preliminary data.</text>
</comment>
<proteinExistence type="predicted"/>
<feature type="transmembrane region" description="Helical" evidence="1">
    <location>
        <begin position="418"/>
        <end position="440"/>
    </location>
</feature>
<gene>
    <name evidence="2" type="ORF">CBW42_04510</name>
</gene>
<keyword evidence="1" id="KW-0812">Transmembrane</keyword>
<feature type="transmembrane region" description="Helical" evidence="1">
    <location>
        <begin position="452"/>
        <end position="476"/>
    </location>
</feature>
<keyword evidence="1" id="KW-1133">Transmembrane helix</keyword>
<dbReference type="OrthoDB" id="1840334at2"/>
<reference evidence="2 3" key="1">
    <citation type="submission" date="2017-05" db="EMBL/GenBank/DDBJ databases">
        <title>Butyricicoccus porcorum sp. nov. a butyrate-producing bacterium from the swine intestinal tract.</title>
        <authorList>
            <person name="Trachsel J."/>
            <person name="Humphrey S."/>
            <person name="Allen H.K."/>
        </authorList>
    </citation>
    <scope>NUCLEOTIDE SEQUENCE [LARGE SCALE GENOMIC DNA]</scope>
    <source>
        <strain evidence="2">BB10</strain>
    </source>
</reference>
<feature type="transmembrane region" description="Helical" evidence="1">
    <location>
        <begin position="48"/>
        <end position="65"/>
    </location>
</feature>
<feature type="transmembrane region" description="Helical" evidence="1">
    <location>
        <begin position="166"/>
        <end position="185"/>
    </location>
</feature>
<feature type="transmembrane region" description="Helical" evidence="1">
    <location>
        <begin position="77"/>
        <end position="94"/>
    </location>
</feature>
<dbReference type="InterPro" id="IPR049504">
    <property type="entry name" value="O-antigen_lig"/>
</dbReference>
<evidence type="ECO:0000256" key="1">
    <source>
        <dbReference type="SAM" id="Phobius"/>
    </source>
</evidence>
<dbReference type="AlphaFoldDB" id="A0A252F515"/>
<dbReference type="EMBL" id="NHOC01000004">
    <property type="protein sequence ID" value="OUM20857.1"/>
    <property type="molecule type" value="Genomic_DNA"/>
</dbReference>
<feature type="transmembrane region" description="Helical" evidence="1">
    <location>
        <begin position="136"/>
        <end position="154"/>
    </location>
</feature>
<sequence length="512" mass="56723">MRSVSARRSCWAACAACCNKPGKGILLMSQQQPAAAGQTYLRQHLPQLILLLFIAQPGMDVLSYWLDALGGGNTVSLLLRFAMLAGTALVGFGLSRNRKIYFALCAVLMLLAAGHIWACGTAGYSDPVYDLTNYIRVAQIPLFVFCFVTFLREGGEDSYRAIERGFAVNFVMIVAVELLSAATGTNPYTYPNKSIGLLGWFYFANSQSAILSALVPVLLMQAIRAKKTLWTVAAAVASFGVLYLFATRLAYLAIFVSATGLILVMLLCRRLDKKAAAILLAGAVICGAGYFVSPMYRNQAEHQDIVREKQQRADEMIAQAEEEYGTTVEQSPELCLLPVYEEHLGGLVDRFGAARVMQQYGYSRDAERLSGWREMKITYCRLLMEDTGLPAVLFGMELSDMTWDGETYDVENDFHGIFYLYGAVGLAAFILFLLYFAWLIVRAMLRDFSRYFTLEAGAFGISLCLLLVHVYCTAGVVRRPNASFYLSVVLAVIYYFVKIKAYSAEQEELPPA</sequence>
<dbReference type="Proteomes" id="UP000194903">
    <property type="component" value="Unassembled WGS sequence"/>
</dbReference>